<comment type="caution">
    <text evidence="1">The sequence shown here is derived from an EMBL/GenBank/DDBJ whole genome shotgun (WGS) entry which is preliminary data.</text>
</comment>
<gene>
    <name evidence="1" type="ORF">QFZ34_000420</name>
</gene>
<evidence type="ECO:0000313" key="1">
    <source>
        <dbReference type="EMBL" id="MDQ0995243.1"/>
    </source>
</evidence>
<proteinExistence type="predicted"/>
<dbReference type="EMBL" id="JAUSZT010000002">
    <property type="protein sequence ID" value="MDQ0995243.1"/>
    <property type="molecule type" value="Genomic_DNA"/>
</dbReference>
<sequence length="79" mass="8396">MTGGYPLTISVQTVNASRGWEKNSQVDSHESDSAAVVNGVTNPDMLKRVIVEFKEPIGFAGKSPIIGIFKGRVSGTFGN</sequence>
<reference evidence="1 2" key="1">
    <citation type="submission" date="2023-07" db="EMBL/GenBank/DDBJ databases">
        <title>Comparative genomics of wheat-associated soil bacteria to identify genetic determinants of phenazine resistance.</title>
        <authorList>
            <person name="Mouncey N."/>
        </authorList>
    </citation>
    <scope>NUCLEOTIDE SEQUENCE [LARGE SCALE GENOMIC DNA]</scope>
    <source>
        <strain evidence="1 2">W4I11</strain>
    </source>
</reference>
<organism evidence="1 2">
    <name type="scientific">Phyllobacterium ifriqiyense</name>
    <dbReference type="NCBI Taxonomy" id="314238"/>
    <lineage>
        <taxon>Bacteria</taxon>
        <taxon>Pseudomonadati</taxon>
        <taxon>Pseudomonadota</taxon>
        <taxon>Alphaproteobacteria</taxon>
        <taxon>Hyphomicrobiales</taxon>
        <taxon>Phyllobacteriaceae</taxon>
        <taxon>Phyllobacterium</taxon>
    </lineage>
</organism>
<dbReference type="Proteomes" id="UP001237780">
    <property type="component" value="Unassembled WGS sequence"/>
</dbReference>
<keyword evidence="2" id="KW-1185">Reference proteome</keyword>
<evidence type="ECO:0000313" key="2">
    <source>
        <dbReference type="Proteomes" id="UP001237780"/>
    </source>
</evidence>
<name>A0ABU0S6E7_9HYPH</name>
<protein>
    <submittedName>
        <fullName evidence="1">Uncharacterized protein</fullName>
    </submittedName>
</protein>
<accession>A0ABU0S6E7</accession>
<dbReference type="RefSeq" id="WP_307276214.1">
    <property type="nucleotide sequence ID" value="NZ_JAUSZT010000002.1"/>
</dbReference>